<keyword evidence="15" id="KW-1185">Reference proteome</keyword>
<keyword evidence="10 12" id="KW-0739">Sodium transport</keyword>
<organism evidence="14 15">
    <name type="scientific">Pseudolycoriella hygida</name>
    <dbReference type="NCBI Taxonomy" id="35572"/>
    <lineage>
        <taxon>Eukaryota</taxon>
        <taxon>Metazoa</taxon>
        <taxon>Ecdysozoa</taxon>
        <taxon>Arthropoda</taxon>
        <taxon>Hexapoda</taxon>
        <taxon>Insecta</taxon>
        <taxon>Pterygota</taxon>
        <taxon>Neoptera</taxon>
        <taxon>Endopterygota</taxon>
        <taxon>Diptera</taxon>
        <taxon>Nematocera</taxon>
        <taxon>Sciaroidea</taxon>
        <taxon>Sciaridae</taxon>
        <taxon>Pseudolycoriella</taxon>
    </lineage>
</organism>
<comment type="subcellular location">
    <subcellularLocation>
        <location evidence="1">Membrane</location>
        <topology evidence="1">Multi-pass membrane protein</topology>
    </subcellularLocation>
</comment>
<dbReference type="GO" id="GO:0005272">
    <property type="term" value="F:sodium channel activity"/>
    <property type="evidence" value="ECO:0007669"/>
    <property type="project" value="UniProtKB-KW"/>
</dbReference>
<keyword evidence="8 12" id="KW-0406">Ion transport</keyword>
<protein>
    <submittedName>
        <fullName evidence="14">Uncharacterized protein</fullName>
    </submittedName>
</protein>
<dbReference type="Pfam" id="PF00858">
    <property type="entry name" value="ASC"/>
    <property type="match status" value="1"/>
</dbReference>
<dbReference type="AlphaFoldDB" id="A0A9Q0MS11"/>
<evidence type="ECO:0000313" key="15">
    <source>
        <dbReference type="Proteomes" id="UP001151699"/>
    </source>
</evidence>
<evidence type="ECO:0000256" key="3">
    <source>
        <dbReference type="ARBA" id="ARBA00022448"/>
    </source>
</evidence>
<evidence type="ECO:0000256" key="12">
    <source>
        <dbReference type="RuleBase" id="RU000679"/>
    </source>
</evidence>
<dbReference type="EMBL" id="WJQU01000004">
    <property type="protein sequence ID" value="KAJ6636105.1"/>
    <property type="molecule type" value="Genomic_DNA"/>
</dbReference>
<evidence type="ECO:0000256" key="13">
    <source>
        <dbReference type="SAM" id="Phobius"/>
    </source>
</evidence>
<keyword evidence="6 13" id="KW-1133">Transmembrane helix</keyword>
<keyword evidence="3 12" id="KW-0813">Transport</keyword>
<keyword evidence="11 12" id="KW-0407">Ion channel</keyword>
<evidence type="ECO:0000313" key="14">
    <source>
        <dbReference type="EMBL" id="KAJ6636105.1"/>
    </source>
</evidence>
<evidence type="ECO:0000256" key="9">
    <source>
        <dbReference type="ARBA" id="ARBA00023136"/>
    </source>
</evidence>
<feature type="transmembrane region" description="Helical" evidence="13">
    <location>
        <begin position="43"/>
        <end position="61"/>
    </location>
</feature>
<evidence type="ECO:0000256" key="1">
    <source>
        <dbReference type="ARBA" id="ARBA00004141"/>
    </source>
</evidence>
<evidence type="ECO:0000256" key="4">
    <source>
        <dbReference type="ARBA" id="ARBA00022461"/>
    </source>
</evidence>
<dbReference type="OrthoDB" id="6436100at2759"/>
<evidence type="ECO:0000256" key="10">
    <source>
        <dbReference type="ARBA" id="ARBA00023201"/>
    </source>
</evidence>
<dbReference type="Proteomes" id="UP001151699">
    <property type="component" value="Chromosome C"/>
</dbReference>
<reference evidence="14" key="1">
    <citation type="submission" date="2022-07" db="EMBL/GenBank/DDBJ databases">
        <authorList>
            <person name="Trinca V."/>
            <person name="Uliana J.V.C."/>
            <person name="Torres T.T."/>
            <person name="Ward R.J."/>
            <person name="Monesi N."/>
        </authorList>
    </citation>
    <scope>NUCLEOTIDE SEQUENCE</scope>
    <source>
        <strain evidence="14">HSMRA1968</strain>
        <tissue evidence="14">Whole embryos</tissue>
    </source>
</reference>
<dbReference type="GO" id="GO:0016020">
    <property type="term" value="C:membrane"/>
    <property type="evidence" value="ECO:0007669"/>
    <property type="project" value="UniProtKB-SubCell"/>
</dbReference>
<feature type="non-terminal residue" evidence="14">
    <location>
        <position position="121"/>
    </location>
</feature>
<feature type="transmembrane region" description="Helical" evidence="13">
    <location>
        <begin position="67"/>
        <end position="90"/>
    </location>
</feature>
<name>A0A9Q0MS11_9DIPT</name>
<accession>A0A9Q0MS11</accession>
<keyword evidence="5 12" id="KW-0812">Transmembrane</keyword>
<keyword evidence="9 13" id="KW-0472">Membrane</keyword>
<evidence type="ECO:0000256" key="6">
    <source>
        <dbReference type="ARBA" id="ARBA00022989"/>
    </source>
</evidence>
<proteinExistence type="inferred from homology"/>
<gene>
    <name evidence="14" type="ORF">Bhyg_14692</name>
</gene>
<comment type="caution">
    <text evidence="14">The sequence shown here is derived from an EMBL/GenBank/DDBJ whole genome shotgun (WGS) entry which is preliminary data.</text>
</comment>
<sequence length="121" mass="13833">NSSTHRSRLAAVLRRSSTTCTFIFKSRKGVVTDNNTKVSIVRVYYPLIATVLYKSGVVYSWHEIISYFGGLLSLCIGFSTISFMEVAYFATVRLYQNYIGHQQPKTDAKQKNRSYNDIEIM</sequence>
<comment type="similarity">
    <text evidence="2 12">Belongs to the amiloride-sensitive sodium channel (TC 1.A.6) family.</text>
</comment>
<evidence type="ECO:0000256" key="8">
    <source>
        <dbReference type="ARBA" id="ARBA00023065"/>
    </source>
</evidence>
<evidence type="ECO:0000256" key="5">
    <source>
        <dbReference type="ARBA" id="ARBA00022692"/>
    </source>
</evidence>
<keyword evidence="4 12" id="KW-0894">Sodium channel</keyword>
<dbReference type="Gene3D" id="1.10.287.770">
    <property type="entry name" value="YojJ-like"/>
    <property type="match status" value="1"/>
</dbReference>
<feature type="non-terminal residue" evidence="14">
    <location>
        <position position="1"/>
    </location>
</feature>
<dbReference type="InterPro" id="IPR001873">
    <property type="entry name" value="ENaC"/>
</dbReference>
<evidence type="ECO:0000256" key="11">
    <source>
        <dbReference type="ARBA" id="ARBA00023303"/>
    </source>
</evidence>
<evidence type="ECO:0000256" key="2">
    <source>
        <dbReference type="ARBA" id="ARBA00007193"/>
    </source>
</evidence>
<keyword evidence="7" id="KW-0915">Sodium</keyword>
<evidence type="ECO:0000256" key="7">
    <source>
        <dbReference type="ARBA" id="ARBA00023053"/>
    </source>
</evidence>